<keyword evidence="2" id="KW-1185">Reference proteome</keyword>
<comment type="caution">
    <text evidence="1">The sequence shown here is derived from an EMBL/GenBank/DDBJ whole genome shotgun (WGS) entry which is preliminary data.</text>
</comment>
<reference evidence="1" key="2">
    <citation type="submission" date="2023-05" db="EMBL/GenBank/DDBJ databases">
        <authorList>
            <consortium name="Lawrence Berkeley National Laboratory"/>
            <person name="Steindorff A."/>
            <person name="Hensen N."/>
            <person name="Bonometti L."/>
            <person name="Westerberg I."/>
            <person name="Brannstrom I.O."/>
            <person name="Guillou S."/>
            <person name="Cros-Aarteil S."/>
            <person name="Calhoun S."/>
            <person name="Haridas S."/>
            <person name="Kuo A."/>
            <person name="Mondo S."/>
            <person name="Pangilinan J."/>
            <person name="Riley R."/>
            <person name="Labutti K."/>
            <person name="Andreopoulos B."/>
            <person name="Lipzen A."/>
            <person name="Chen C."/>
            <person name="Yanf M."/>
            <person name="Daum C."/>
            <person name="Ng V."/>
            <person name="Clum A."/>
            <person name="Ohm R."/>
            <person name="Martin F."/>
            <person name="Silar P."/>
            <person name="Natvig D."/>
            <person name="Lalanne C."/>
            <person name="Gautier V."/>
            <person name="Ament-Velasquez S.L."/>
            <person name="Kruys A."/>
            <person name="Hutchinson M.I."/>
            <person name="Powell A.J."/>
            <person name="Barry K."/>
            <person name="Miller A.N."/>
            <person name="Grigoriev I.V."/>
            <person name="Debuchy R."/>
            <person name="Gladieux P."/>
            <person name="Thoren M.H."/>
            <person name="Johannesson H."/>
        </authorList>
    </citation>
    <scope>NUCLEOTIDE SEQUENCE</scope>
    <source>
        <strain evidence="1">CBS 123565</strain>
    </source>
</reference>
<proteinExistence type="predicted"/>
<accession>A0AAN6UIV1</accession>
<name>A0AAN6UIV1_9PEZI</name>
<evidence type="ECO:0000313" key="1">
    <source>
        <dbReference type="EMBL" id="KAK4133555.1"/>
    </source>
</evidence>
<dbReference type="EMBL" id="MU853412">
    <property type="protein sequence ID" value="KAK4133555.1"/>
    <property type="molecule type" value="Genomic_DNA"/>
</dbReference>
<dbReference type="AlphaFoldDB" id="A0AAN6UIV1"/>
<gene>
    <name evidence="1" type="ORF">BT67DRAFT_53609</name>
</gene>
<evidence type="ECO:0000313" key="2">
    <source>
        <dbReference type="Proteomes" id="UP001304895"/>
    </source>
</evidence>
<dbReference type="Proteomes" id="UP001304895">
    <property type="component" value="Unassembled WGS sequence"/>
</dbReference>
<sequence>MQAHENRWANRIGRRRSINLSSICRLYSARDCIHVLLDVAIGSCIVARRLHSCLLDGCREMAACDRRQRCYVCCFDLEGAHRLGQDGTAACMFCGRRGACWRESWRTPTPGSRDNSNQSCVFVQRRGVGFPQHLLVVVVVVVVVAQRRGPGCECLSARAQAQSAPR</sequence>
<protein>
    <submittedName>
        <fullName evidence="1">Uncharacterized protein</fullName>
    </submittedName>
</protein>
<organism evidence="1 2">
    <name type="scientific">Trichocladium antarcticum</name>
    <dbReference type="NCBI Taxonomy" id="1450529"/>
    <lineage>
        <taxon>Eukaryota</taxon>
        <taxon>Fungi</taxon>
        <taxon>Dikarya</taxon>
        <taxon>Ascomycota</taxon>
        <taxon>Pezizomycotina</taxon>
        <taxon>Sordariomycetes</taxon>
        <taxon>Sordariomycetidae</taxon>
        <taxon>Sordariales</taxon>
        <taxon>Chaetomiaceae</taxon>
        <taxon>Trichocladium</taxon>
    </lineage>
</organism>
<reference evidence="1" key="1">
    <citation type="journal article" date="2023" name="Mol. Phylogenet. Evol.">
        <title>Genome-scale phylogeny and comparative genomics of the fungal order Sordariales.</title>
        <authorList>
            <person name="Hensen N."/>
            <person name="Bonometti L."/>
            <person name="Westerberg I."/>
            <person name="Brannstrom I.O."/>
            <person name="Guillou S."/>
            <person name="Cros-Aarteil S."/>
            <person name="Calhoun S."/>
            <person name="Haridas S."/>
            <person name="Kuo A."/>
            <person name="Mondo S."/>
            <person name="Pangilinan J."/>
            <person name="Riley R."/>
            <person name="LaButti K."/>
            <person name="Andreopoulos B."/>
            <person name="Lipzen A."/>
            <person name="Chen C."/>
            <person name="Yan M."/>
            <person name="Daum C."/>
            <person name="Ng V."/>
            <person name="Clum A."/>
            <person name="Steindorff A."/>
            <person name="Ohm R.A."/>
            <person name="Martin F."/>
            <person name="Silar P."/>
            <person name="Natvig D.O."/>
            <person name="Lalanne C."/>
            <person name="Gautier V."/>
            <person name="Ament-Velasquez S.L."/>
            <person name="Kruys A."/>
            <person name="Hutchinson M.I."/>
            <person name="Powell A.J."/>
            <person name="Barry K."/>
            <person name="Miller A.N."/>
            <person name="Grigoriev I.V."/>
            <person name="Debuchy R."/>
            <person name="Gladieux P."/>
            <person name="Hiltunen Thoren M."/>
            <person name="Johannesson H."/>
        </authorList>
    </citation>
    <scope>NUCLEOTIDE SEQUENCE</scope>
    <source>
        <strain evidence="1">CBS 123565</strain>
    </source>
</reference>